<feature type="transmembrane region" description="Helical" evidence="7">
    <location>
        <begin position="210"/>
        <end position="231"/>
    </location>
</feature>
<sequence>MSQVGVIPPPAGETAHFNDGFSDLQVALIVVNSVTYFFATVFMFLRFYTSAFINKRTEPGDFFVFASWAIGAASFGETMSAIQYGYGQHLWDVTAEQITGYYGKLITMSVTYFWSPSLTKLALLTLFYSVNRSKWGRICTWLLAISIFVYTTVFTVLIAGPCNPLVPANINCVNNVGAAHAALNILSDLIVIVLPVPLIHGLQMPIKQKITVGVLMTLGSFCVVASIVRIVYVTAIQNDVDTTYAEARVGVWSSVEVNIGIMCVSMARLKPFMQRYFPNFLSLGSSHGNSNYKGASSYGPNTSGRRPTYNAYELHSVQPSSVVPPEMMAPEMEGKIRIKTEYYVSRSTQDQDAKSTDAIWKEPSHGEWH</sequence>
<evidence type="ECO:0000259" key="8">
    <source>
        <dbReference type="Pfam" id="PF20684"/>
    </source>
</evidence>
<evidence type="ECO:0000256" key="4">
    <source>
        <dbReference type="ARBA" id="ARBA00023136"/>
    </source>
</evidence>
<evidence type="ECO:0000256" key="1">
    <source>
        <dbReference type="ARBA" id="ARBA00004141"/>
    </source>
</evidence>
<name>A0A9P5CPA6_CRYP1</name>
<dbReference type="EMBL" id="MU032348">
    <property type="protein sequence ID" value="KAF3764795.1"/>
    <property type="molecule type" value="Genomic_DNA"/>
</dbReference>
<feature type="transmembrane region" description="Helical" evidence="7">
    <location>
        <begin position="251"/>
        <end position="269"/>
    </location>
</feature>
<evidence type="ECO:0000313" key="10">
    <source>
        <dbReference type="Proteomes" id="UP000803844"/>
    </source>
</evidence>
<comment type="similarity">
    <text evidence="5">Belongs to the SAT4 family.</text>
</comment>
<evidence type="ECO:0000313" key="9">
    <source>
        <dbReference type="EMBL" id="KAF3764795.1"/>
    </source>
</evidence>
<dbReference type="Proteomes" id="UP000803844">
    <property type="component" value="Unassembled WGS sequence"/>
</dbReference>
<reference evidence="9" key="1">
    <citation type="journal article" date="2020" name="Phytopathology">
        <title>Genome sequence of the chestnut blight fungus Cryphonectria parasitica EP155: A fundamental resource for an archetypical invasive plant pathogen.</title>
        <authorList>
            <person name="Crouch J.A."/>
            <person name="Dawe A."/>
            <person name="Aerts A."/>
            <person name="Barry K."/>
            <person name="Churchill A.C.L."/>
            <person name="Grimwood J."/>
            <person name="Hillman B."/>
            <person name="Milgroom M.G."/>
            <person name="Pangilinan J."/>
            <person name="Smith M."/>
            <person name="Salamov A."/>
            <person name="Schmutz J."/>
            <person name="Yadav J."/>
            <person name="Grigoriev I.V."/>
            <person name="Nuss D."/>
        </authorList>
    </citation>
    <scope>NUCLEOTIDE SEQUENCE</scope>
    <source>
        <strain evidence="9">EP155</strain>
    </source>
</reference>
<accession>A0A9P5CPA6</accession>
<proteinExistence type="inferred from homology"/>
<gene>
    <name evidence="9" type="ORF">M406DRAFT_331113</name>
</gene>
<keyword evidence="4 7" id="KW-0472">Membrane</keyword>
<dbReference type="OrthoDB" id="5401779at2759"/>
<comment type="caution">
    <text evidence="9">The sequence shown here is derived from an EMBL/GenBank/DDBJ whole genome shotgun (WGS) entry which is preliminary data.</text>
</comment>
<feature type="transmembrane region" description="Helical" evidence="7">
    <location>
        <begin position="106"/>
        <end position="128"/>
    </location>
</feature>
<dbReference type="InterPro" id="IPR049326">
    <property type="entry name" value="Rhodopsin_dom_fungi"/>
</dbReference>
<keyword evidence="3 7" id="KW-1133">Transmembrane helix</keyword>
<dbReference type="Pfam" id="PF20684">
    <property type="entry name" value="Fung_rhodopsin"/>
    <property type="match status" value="1"/>
</dbReference>
<feature type="transmembrane region" description="Helical" evidence="7">
    <location>
        <begin position="140"/>
        <end position="159"/>
    </location>
</feature>
<evidence type="ECO:0000256" key="2">
    <source>
        <dbReference type="ARBA" id="ARBA00022692"/>
    </source>
</evidence>
<feature type="domain" description="Rhodopsin" evidence="8">
    <location>
        <begin position="45"/>
        <end position="275"/>
    </location>
</feature>
<evidence type="ECO:0000256" key="3">
    <source>
        <dbReference type="ARBA" id="ARBA00022989"/>
    </source>
</evidence>
<evidence type="ECO:0000256" key="5">
    <source>
        <dbReference type="ARBA" id="ARBA00038359"/>
    </source>
</evidence>
<feature type="compositionally biased region" description="Basic and acidic residues" evidence="6">
    <location>
        <begin position="349"/>
        <end position="369"/>
    </location>
</feature>
<evidence type="ECO:0000256" key="7">
    <source>
        <dbReference type="SAM" id="Phobius"/>
    </source>
</evidence>
<feature type="transmembrane region" description="Helical" evidence="7">
    <location>
        <begin position="60"/>
        <end position="86"/>
    </location>
</feature>
<dbReference type="PANTHER" id="PTHR33048">
    <property type="entry name" value="PTH11-LIKE INTEGRAL MEMBRANE PROTEIN (AFU_ORTHOLOGUE AFUA_5G11245)"/>
    <property type="match status" value="1"/>
</dbReference>
<dbReference type="GeneID" id="63837726"/>
<dbReference type="GO" id="GO:0016020">
    <property type="term" value="C:membrane"/>
    <property type="evidence" value="ECO:0007669"/>
    <property type="project" value="UniProtKB-SubCell"/>
</dbReference>
<keyword evidence="10" id="KW-1185">Reference proteome</keyword>
<dbReference type="AlphaFoldDB" id="A0A9P5CPA6"/>
<dbReference type="PANTHER" id="PTHR33048:SF129">
    <property type="entry name" value="INTEGRAL MEMBRANE PROTEIN-RELATED"/>
    <property type="match status" value="1"/>
</dbReference>
<organism evidence="9 10">
    <name type="scientific">Cryphonectria parasitica (strain ATCC 38755 / EP155)</name>
    <dbReference type="NCBI Taxonomy" id="660469"/>
    <lineage>
        <taxon>Eukaryota</taxon>
        <taxon>Fungi</taxon>
        <taxon>Dikarya</taxon>
        <taxon>Ascomycota</taxon>
        <taxon>Pezizomycotina</taxon>
        <taxon>Sordariomycetes</taxon>
        <taxon>Sordariomycetidae</taxon>
        <taxon>Diaporthales</taxon>
        <taxon>Cryphonectriaceae</taxon>
        <taxon>Cryphonectria-Endothia species complex</taxon>
        <taxon>Cryphonectria</taxon>
    </lineage>
</organism>
<feature type="transmembrane region" description="Helical" evidence="7">
    <location>
        <begin position="26"/>
        <end position="48"/>
    </location>
</feature>
<dbReference type="InterPro" id="IPR052337">
    <property type="entry name" value="SAT4-like"/>
</dbReference>
<keyword evidence="2 7" id="KW-0812">Transmembrane</keyword>
<protein>
    <recommendedName>
        <fullName evidence="8">Rhodopsin domain-containing protein</fullName>
    </recommendedName>
</protein>
<evidence type="ECO:0000256" key="6">
    <source>
        <dbReference type="SAM" id="MobiDB-lite"/>
    </source>
</evidence>
<dbReference type="RefSeq" id="XP_040775756.1">
    <property type="nucleotide sequence ID" value="XM_040920597.1"/>
</dbReference>
<feature type="transmembrane region" description="Helical" evidence="7">
    <location>
        <begin position="179"/>
        <end position="198"/>
    </location>
</feature>
<comment type="subcellular location">
    <subcellularLocation>
        <location evidence="1">Membrane</location>
        <topology evidence="1">Multi-pass membrane protein</topology>
    </subcellularLocation>
</comment>
<feature type="region of interest" description="Disordered" evidence="6">
    <location>
        <begin position="346"/>
        <end position="369"/>
    </location>
</feature>